<name>A0A5B7DG43_PORTR</name>
<protein>
    <submittedName>
        <fullName evidence="2">Uncharacterized protein</fullName>
    </submittedName>
</protein>
<keyword evidence="3" id="KW-1185">Reference proteome</keyword>
<evidence type="ECO:0000313" key="3">
    <source>
        <dbReference type="Proteomes" id="UP000324222"/>
    </source>
</evidence>
<dbReference type="AlphaFoldDB" id="A0A5B7DG43"/>
<evidence type="ECO:0000313" key="2">
    <source>
        <dbReference type="EMBL" id="MPC20045.1"/>
    </source>
</evidence>
<organism evidence="2 3">
    <name type="scientific">Portunus trituberculatus</name>
    <name type="common">Swimming crab</name>
    <name type="synonym">Neptunus trituberculatus</name>
    <dbReference type="NCBI Taxonomy" id="210409"/>
    <lineage>
        <taxon>Eukaryota</taxon>
        <taxon>Metazoa</taxon>
        <taxon>Ecdysozoa</taxon>
        <taxon>Arthropoda</taxon>
        <taxon>Crustacea</taxon>
        <taxon>Multicrustacea</taxon>
        <taxon>Malacostraca</taxon>
        <taxon>Eumalacostraca</taxon>
        <taxon>Eucarida</taxon>
        <taxon>Decapoda</taxon>
        <taxon>Pleocyemata</taxon>
        <taxon>Brachyura</taxon>
        <taxon>Eubrachyura</taxon>
        <taxon>Portunoidea</taxon>
        <taxon>Portunidae</taxon>
        <taxon>Portuninae</taxon>
        <taxon>Portunus</taxon>
    </lineage>
</organism>
<dbReference type="EMBL" id="VSRR010000828">
    <property type="protein sequence ID" value="MPC20045.1"/>
    <property type="molecule type" value="Genomic_DNA"/>
</dbReference>
<gene>
    <name evidence="2" type="ORF">E2C01_012975</name>
</gene>
<feature type="region of interest" description="Disordered" evidence="1">
    <location>
        <begin position="1"/>
        <end position="35"/>
    </location>
</feature>
<proteinExistence type="predicted"/>
<feature type="compositionally biased region" description="Pro residues" evidence="1">
    <location>
        <begin position="1"/>
        <end position="10"/>
    </location>
</feature>
<evidence type="ECO:0000256" key="1">
    <source>
        <dbReference type="SAM" id="MobiDB-lite"/>
    </source>
</evidence>
<dbReference type="Proteomes" id="UP000324222">
    <property type="component" value="Unassembled WGS sequence"/>
</dbReference>
<comment type="caution">
    <text evidence="2">The sequence shown here is derived from an EMBL/GenBank/DDBJ whole genome shotgun (WGS) entry which is preliminary data.</text>
</comment>
<sequence length="73" mass="8219">MTCPGLPPSRPSNECEQITREEQVSGSRGRAGPPHQYCHYHRAHITAVWRHLGTLHHNHTLLHTPPDVIALNT</sequence>
<reference evidence="2 3" key="1">
    <citation type="submission" date="2019-05" db="EMBL/GenBank/DDBJ databases">
        <title>Another draft genome of Portunus trituberculatus and its Hox gene families provides insights of decapod evolution.</title>
        <authorList>
            <person name="Jeong J.-H."/>
            <person name="Song I."/>
            <person name="Kim S."/>
            <person name="Choi T."/>
            <person name="Kim D."/>
            <person name="Ryu S."/>
            <person name="Kim W."/>
        </authorList>
    </citation>
    <scope>NUCLEOTIDE SEQUENCE [LARGE SCALE GENOMIC DNA]</scope>
    <source>
        <tissue evidence="2">Muscle</tissue>
    </source>
</reference>
<accession>A0A5B7DG43</accession>